<proteinExistence type="predicted"/>
<organism evidence="2 3">
    <name type="scientific">Chromobacterium phragmitis</name>
    <dbReference type="NCBI Taxonomy" id="2202141"/>
    <lineage>
        <taxon>Bacteria</taxon>
        <taxon>Pseudomonadati</taxon>
        <taxon>Pseudomonadota</taxon>
        <taxon>Betaproteobacteria</taxon>
        <taxon>Neisseriales</taxon>
        <taxon>Chromobacteriaceae</taxon>
        <taxon>Chromobacterium</taxon>
    </lineage>
</organism>
<accession>A0ABV0IRU7</accession>
<comment type="caution">
    <text evidence="2">The sequence shown here is derived from an EMBL/GenBank/DDBJ whole genome shotgun (WGS) entry which is preliminary data.</text>
</comment>
<dbReference type="Pfam" id="PF15655">
    <property type="entry name" value="Imm-NTF2"/>
    <property type="match status" value="1"/>
</dbReference>
<evidence type="ECO:0000259" key="1">
    <source>
        <dbReference type="Pfam" id="PF15655"/>
    </source>
</evidence>
<feature type="domain" description="NTF2 fold immunity protein" evidence="1">
    <location>
        <begin position="7"/>
        <end position="133"/>
    </location>
</feature>
<name>A0ABV0IRU7_9NEIS</name>
<protein>
    <submittedName>
        <fullName evidence="2">NTF2 fold immunity protein</fullName>
    </submittedName>
</protein>
<dbReference type="InterPro" id="IPR028049">
    <property type="entry name" value="Imm-NTF2"/>
</dbReference>
<dbReference type="RefSeq" id="WP_168194891.1">
    <property type="nucleotide sequence ID" value="NZ_CP029495.1"/>
</dbReference>
<sequence>MTPQETIGQYLKEMLDWEISFYKEQRSEAYKTDPTEREKSKKIARERLRIIFEKYVKDGEQNKIADAALTTMAVGRPPAYEQTIIEEISSTHNYVITKQNSGFENFFRYTLQENDSKWLIEKLHFSTDGKKWKLAESL</sequence>
<keyword evidence="3" id="KW-1185">Reference proteome</keyword>
<evidence type="ECO:0000313" key="2">
    <source>
        <dbReference type="EMBL" id="MEO9384018.1"/>
    </source>
</evidence>
<reference evidence="2 3" key="1">
    <citation type="submission" date="2024-05" db="EMBL/GenBank/DDBJ databases">
        <authorList>
            <person name="De Oliveira J.P."/>
            <person name="Noriler S.A."/>
            <person name="De Oliveira A.G."/>
            <person name="Sipoli D.S."/>
        </authorList>
    </citation>
    <scope>NUCLEOTIDE SEQUENCE [LARGE SCALE GENOMIC DNA]</scope>
    <source>
        <strain evidence="2 3">LABIM192</strain>
    </source>
</reference>
<dbReference type="EMBL" id="JBDXMI010000001">
    <property type="protein sequence ID" value="MEO9384018.1"/>
    <property type="molecule type" value="Genomic_DNA"/>
</dbReference>
<dbReference type="Proteomes" id="UP001462502">
    <property type="component" value="Unassembled WGS sequence"/>
</dbReference>
<evidence type="ECO:0000313" key="3">
    <source>
        <dbReference type="Proteomes" id="UP001462502"/>
    </source>
</evidence>
<gene>
    <name evidence="2" type="ORF">ABI908_07775</name>
</gene>